<gene>
    <name evidence="1" type="ORF">GCM10023082_03940</name>
</gene>
<evidence type="ECO:0000313" key="1">
    <source>
        <dbReference type="EMBL" id="GAA3709196.1"/>
    </source>
</evidence>
<evidence type="ECO:0000313" key="2">
    <source>
        <dbReference type="Proteomes" id="UP001499884"/>
    </source>
</evidence>
<dbReference type="Proteomes" id="UP001499884">
    <property type="component" value="Unassembled WGS sequence"/>
</dbReference>
<accession>A0ABP7DR73</accession>
<dbReference type="RefSeq" id="WP_060880780.1">
    <property type="nucleotide sequence ID" value="NZ_BAABEP010000002.1"/>
</dbReference>
<dbReference type="EMBL" id="BAABEP010000002">
    <property type="protein sequence ID" value="GAA3709196.1"/>
    <property type="molecule type" value="Genomic_DNA"/>
</dbReference>
<keyword evidence="2" id="KW-1185">Reference proteome</keyword>
<organism evidence="1 2">
    <name type="scientific">Streptomyces tremellae</name>
    <dbReference type="NCBI Taxonomy" id="1124239"/>
    <lineage>
        <taxon>Bacteria</taxon>
        <taxon>Bacillati</taxon>
        <taxon>Actinomycetota</taxon>
        <taxon>Actinomycetes</taxon>
        <taxon>Kitasatosporales</taxon>
        <taxon>Streptomycetaceae</taxon>
        <taxon>Streptomyces</taxon>
    </lineage>
</organism>
<name>A0ABP7DR73_9ACTN</name>
<sequence length="142" mass="16364">MIRETRFLISRKPFAIDLSTVTARQVKHGDSNPYYHLHGQANALWIRRQKGVDRACIGTLSLFRQYMREPVDLDDPRAILTADLDGRHGGECLGRWDGTRYWGAQEPALMEQHLEILRPLLANHENPPAGYDGWWTFQTHAN</sequence>
<reference evidence="2" key="1">
    <citation type="journal article" date="2019" name="Int. J. Syst. Evol. Microbiol.">
        <title>The Global Catalogue of Microorganisms (GCM) 10K type strain sequencing project: providing services to taxonomists for standard genome sequencing and annotation.</title>
        <authorList>
            <consortium name="The Broad Institute Genomics Platform"/>
            <consortium name="The Broad Institute Genome Sequencing Center for Infectious Disease"/>
            <person name="Wu L."/>
            <person name="Ma J."/>
        </authorList>
    </citation>
    <scope>NUCLEOTIDE SEQUENCE [LARGE SCALE GENOMIC DNA]</scope>
    <source>
        <strain evidence="2">JCM 30846</strain>
    </source>
</reference>
<comment type="caution">
    <text evidence="1">The sequence shown here is derived from an EMBL/GenBank/DDBJ whole genome shotgun (WGS) entry which is preliminary data.</text>
</comment>
<protein>
    <submittedName>
        <fullName evidence="1">Uncharacterized protein</fullName>
    </submittedName>
</protein>
<proteinExistence type="predicted"/>